<dbReference type="Gene3D" id="3.30.710.10">
    <property type="entry name" value="Potassium Channel Kv1.1, Chain A"/>
    <property type="match status" value="1"/>
</dbReference>
<dbReference type="SUPFAM" id="SSF54695">
    <property type="entry name" value="POZ domain"/>
    <property type="match status" value="1"/>
</dbReference>
<dbReference type="Pfam" id="PF00651">
    <property type="entry name" value="BTB"/>
    <property type="match status" value="1"/>
</dbReference>
<proteinExistence type="predicted"/>
<reference evidence="2 3" key="1">
    <citation type="submission" date="2024-08" db="EMBL/GenBank/DDBJ databases">
        <title>Gnathostoma spinigerum genome.</title>
        <authorList>
            <person name="Gonzalez-Bertolin B."/>
            <person name="Monzon S."/>
            <person name="Zaballos A."/>
            <person name="Jimenez P."/>
            <person name="Dekumyoy P."/>
            <person name="Varona S."/>
            <person name="Cuesta I."/>
            <person name="Sumanam S."/>
            <person name="Adisakwattana P."/>
            <person name="Gasser R.B."/>
            <person name="Hernandez-Gonzalez A."/>
            <person name="Young N.D."/>
            <person name="Perteguer M.J."/>
        </authorList>
    </citation>
    <scope>NUCLEOTIDE SEQUENCE [LARGE SCALE GENOMIC DNA]</scope>
    <source>
        <strain evidence="2">AL3</strain>
        <tissue evidence="2">Liver</tissue>
    </source>
</reference>
<comment type="caution">
    <text evidence="2">The sequence shown here is derived from an EMBL/GenBank/DDBJ whole genome shotgun (WGS) entry which is preliminary data.</text>
</comment>
<sequence>EVISSVLEFIYTENCSDLLNHPLEILAAADRFCLERLKLQCQDVLIRDITPKNICERLRAADLYGAAKLRKKALSVFQRNKQQILESREWNDLEKDCPALAASVLKSLIINTPDTIRPTSTTPVQDSILAKRPRIT</sequence>
<evidence type="ECO:0000313" key="2">
    <source>
        <dbReference type="EMBL" id="MFH4984449.1"/>
    </source>
</evidence>
<keyword evidence="3" id="KW-1185">Reference proteome</keyword>
<dbReference type="Gene3D" id="1.25.40.420">
    <property type="match status" value="1"/>
</dbReference>
<dbReference type="PANTHER" id="PTHR24413">
    <property type="entry name" value="SPECKLE-TYPE POZ PROTEIN"/>
    <property type="match status" value="1"/>
</dbReference>
<dbReference type="InterPro" id="IPR011333">
    <property type="entry name" value="SKP1/BTB/POZ_sf"/>
</dbReference>
<evidence type="ECO:0000313" key="3">
    <source>
        <dbReference type="Proteomes" id="UP001608902"/>
    </source>
</evidence>
<gene>
    <name evidence="2" type="ORF">AB6A40_011158</name>
</gene>
<name>A0ABD6EWV5_9BILA</name>
<dbReference type="InterPro" id="IPR000210">
    <property type="entry name" value="BTB/POZ_dom"/>
</dbReference>
<dbReference type="AlphaFoldDB" id="A0ABD6EWV5"/>
<protein>
    <recommendedName>
        <fullName evidence="1">BTB domain-containing protein</fullName>
    </recommendedName>
</protein>
<evidence type="ECO:0000259" key="1">
    <source>
        <dbReference type="Pfam" id="PF00651"/>
    </source>
</evidence>
<dbReference type="EMBL" id="JBGFUD010017683">
    <property type="protein sequence ID" value="MFH4984449.1"/>
    <property type="molecule type" value="Genomic_DNA"/>
</dbReference>
<feature type="domain" description="BTB" evidence="1">
    <location>
        <begin position="2"/>
        <end position="47"/>
    </location>
</feature>
<feature type="non-terminal residue" evidence="2">
    <location>
        <position position="1"/>
    </location>
</feature>
<dbReference type="Proteomes" id="UP001608902">
    <property type="component" value="Unassembled WGS sequence"/>
</dbReference>
<accession>A0ABD6EWV5</accession>
<organism evidence="2 3">
    <name type="scientific">Gnathostoma spinigerum</name>
    <dbReference type="NCBI Taxonomy" id="75299"/>
    <lineage>
        <taxon>Eukaryota</taxon>
        <taxon>Metazoa</taxon>
        <taxon>Ecdysozoa</taxon>
        <taxon>Nematoda</taxon>
        <taxon>Chromadorea</taxon>
        <taxon>Rhabditida</taxon>
        <taxon>Spirurina</taxon>
        <taxon>Gnathostomatomorpha</taxon>
        <taxon>Gnathostomatoidea</taxon>
        <taxon>Gnathostomatidae</taxon>
        <taxon>Gnathostoma</taxon>
    </lineage>
</organism>